<comment type="subcellular location">
    <subcellularLocation>
        <location evidence="1">Membrane</location>
    </subcellularLocation>
</comment>
<dbReference type="PANTHER" id="PTHR46539:SF1">
    <property type="entry name" value="E3 UBIQUITIN-PROTEIN LIGASE ATL42"/>
    <property type="match status" value="1"/>
</dbReference>
<evidence type="ECO:0000256" key="3">
    <source>
        <dbReference type="ARBA" id="ARBA00022723"/>
    </source>
</evidence>
<evidence type="ECO:0000256" key="2">
    <source>
        <dbReference type="ARBA" id="ARBA00022692"/>
    </source>
</evidence>
<evidence type="ECO:0000256" key="1">
    <source>
        <dbReference type="ARBA" id="ARBA00004370"/>
    </source>
</evidence>
<dbReference type="STRING" id="655819.J5JE28"/>
<reference evidence="12 13" key="1">
    <citation type="journal article" date="2012" name="Sci. Rep.">
        <title>Genomic perspectives on the evolution of fungal entomopathogenicity in Beauveria bassiana.</title>
        <authorList>
            <person name="Xiao G."/>
            <person name="Ying S.H."/>
            <person name="Zheng P."/>
            <person name="Wang Z.L."/>
            <person name="Zhang S."/>
            <person name="Xie X.Q."/>
            <person name="Shang Y."/>
            <person name="St Leger R.J."/>
            <person name="Zhao G.P."/>
            <person name="Wang C."/>
            <person name="Feng M.G."/>
        </authorList>
    </citation>
    <scope>NUCLEOTIDE SEQUENCE [LARGE SCALE GENOMIC DNA]</scope>
    <source>
        <strain evidence="12 13">ARSEF 2860</strain>
    </source>
</reference>
<accession>J5JE28</accession>
<evidence type="ECO:0000313" key="12">
    <source>
        <dbReference type="EMBL" id="EJP62001.1"/>
    </source>
</evidence>
<keyword evidence="5" id="KW-0862">Zinc</keyword>
<dbReference type="GO" id="GO:0016020">
    <property type="term" value="C:membrane"/>
    <property type="evidence" value="ECO:0007669"/>
    <property type="project" value="UniProtKB-SubCell"/>
</dbReference>
<proteinExistence type="predicted"/>
<dbReference type="HOGENOM" id="CLU_849887_0_0_1"/>
<dbReference type="InParanoid" id="J5JE28"/>
<dbReference type="CDD" id="cd16473">
    <property type="entry name" value="RING-H2_RNF103"/>
    <property type="match status" value="1"/>
</dbReference>
<dbReference type="SUPFAM" id="SSF57850">
    <property type="entry name" value="RING/U-box"/>
    <property type="match status" value="1"/>
</dbReference>
<feature type="transmembrane region" description="Helical" evidence="10">
    <location>
        <begin position="57"/>
        <end position="80"/>
    </location>
</feature>
<dbReference type="PROSITE" id="PS50089">
    <property type="entry name" value="ZF_RING_2"/>
    <property type="match status" value="1"/>
</dbReference>
<evidence type="ECO:0000256" key="5">
    <source>
        <dbReference type="ARBA" id="ARBA00022833"/>
    </source>
</evidence>
<keyword evidence="3" id="KW-0479">Metal-binding</keyword>
<dbReference type="SMART" id="SM00184">
    <property type="entry name" value="RING"/>
    <property type="match status" value="1"/>
</dbReference>
<keyword evidence="7 10" id="KW-0472">Membrane</keyword>
<evidence type="ECO:0000256" key="6">
    <source>
        <dbReference type="ARBA" id="ARBA00022989"/>
    </source>
</evidence>
<dbReference type="InterPro" id="IPR001841">
    <property type="entry name" value="Znf_RING"/>
</dbReference>
<dbReference type="EMBL" id="JH725193">
    <property type="protein sequence ID" value="EJP62001.1"/>
    <property type="molecule type" value="Genomic_DNA"/>
</dbReference>
<name>J5JE28_BEAB2</name>
<keyword evidence="6 10" id="KW-1133">Transmembrane helix</keyword>
<gene>
    <name evidence="12" type="ORF">BBA_09049</name>
</gene>
<feature type="region of interest" description="Disordered" evidence="9">
    <location>
        <begin position="161"/>
        <end position="209"/>
    </location>
</feature>
<organism evidence="12 13">
    <name type="scientific">Beauveria bassiana (strain ARSEF 2860)</name>
    <name type="common">White muscardine disease fungus</name>
    <name type="synonym">Tritirachium shiotae</name>
    <dbReference type="NCBI Taxonomy" id="655819"/>
    <lineage>
        <taxon>Eukaryota</taxon>
        <taxon>Fungi</taxon>
        <taxon>Dikarya</taxon>
        <taxon>Ascomycota</taxon>
        <taxon>Pezizomycotina</taxon>
        <taxon>Sordariomycetes</taxon>
        <taxon>Hypocreomycetidae</taxon>
        <taxon>Hypocreales</taxon>
        <taxon>Cordycipitaceae</taxon>
        <taxon>Beauveria</taxon>
    </lineage>
</organism>
<evidence type="ECO:0000256" key="9">
    <source>
        <dbReference type="SAM" id="MobiDB-lite"/>
    </source>
</evidence>
<dbReference type="AlphaFoldDB" id="J5JE28"/>
<keyword evidence="2 10" id="KW-0812">Transmembrane</keyword>
<evidence type="ECO:0000256" key="10">
    <source>
        <dbReference type="SAM" id="Phobius"/>
    </source>
</evidence>
<feature type="compositionally biased region" description="Basic and acidic residues" evidence="9">
    <location>
        <begin position="162"/>
        <end position="180"/>
    </location>
</feature>
<sequence length="327" mass="35809">MTTTLAYQGLAYAAFLMTTFTTLFKLPTRTMEGVQGADITIVSNKSQSQNPDSTTPAFPAIFFGVVFAIPCVILSAQYCFRYAHNRTRATVVNGRPTPLVTMPNARRERRQKSLMTVNEINGRFPKRKYGHWVSERAGECLPTADSFTVTTVVATIEQEGQVDAHHKLESEPLEAERQAEAPRASSSPLRGSSGYGFSNGGHPGAVGLPERTSEPGDICAICIDLFQNENYIRGLVCGHVFHVVCIDTWLTSRRACCPLCKVAQNMPIPRDAGRRSSAAANSSNLSEHSNNRISHHIRPQPACLRDNNLGSFCRASLRQIGATGHDQ</sequence>
<evidence type="ECO:0000313" key="13">
    <source>
        <dbReference type="Proteomes" id="UP000002762"/>
    </source>
</evidence>
<keyword evidence="13" id="KW-1185">Reference proteome</keyword>
<dbReference type="GeneID" id="19892061"/>
<feature type="compositionally biased region" description="Low complexity" evidence="9">
    <location>
        <begin position="275"/>
        <end position="291"/>
    </location>
</feature>
<protein>
    <submittedName>
        <fullName evidence="12">RING finger domain protein</fullName>
    </submittedName>
</protein>
<feature type="domain" description="RING-type" evidence="11">
    <location>
        <begin position="219"/>
        <end position="261"/>
    </location>
</feature>
<evidence type="ECO:0000256" key="4">
    <source>
        <dbReference type="ARBA" id="ARBA00022771"/>
    </source>
</evidence>
<evidence type="ECO:0000256" key="8">
    <source>
        <dbReference type="PROSITE-ProRule" id="PRU00175"/>
    </source>
</evidence>
<feature type="compositionally biased region" description="Gly residues" evidence="9">
    <location>
        <begin position="193"/>
        <end position="204"/>
    </location>
</feature>
<keyword evidence="4 8" id="KW-0863">Zinc-finger</keyword>
<evidence type="ECO:0000256" key="7">
    <source>
        <dbReference type="ARBA" id="ARBA00023136"/>
    </source>
</evidence>
<feature type="transmembrane region" description="Helical" evidence="10">
    <location>
        <begin position="5"/>
        <end position="24"/>
    </location>
</feature>
<dbReference type="GO" id="GO:0008270">
    <property type="term" value="F:zinc ion binding"/>
    <property type="evidence" value="ECO:0007669"/>
    <property type="project" value="UniProtKB-KW"/>
</dbReference>
<dbReference type="RefSeq" id="XP_008602368.1">
    <property type="nucleotide sequence ID" value="XM_008604146.1"/>
</dbReference>
<dbReference type="Gene3D" id="3.30.40.10">
    <property type="entry name" value="Zinc/RING finger domain, C3HC4 (zinc finger)"/>
    <property type="match status" value="1"/>
</dbReference>
<feature type="region of interest" description="Disordered" evidence="9">
    <location>
        <begin position="270"/>
        <end position="291"/>
    </location>
</feature>
<dbReference type="Proteomes" id="UP000002762">
    <property type="component" value="Unassembled WGS sequence"/>
</dbReference>
<evidence type="ECO:0000259" key="11">
    <source>
        <dbReference type="PROSITE" id="PS50089"/>
    </source>
</evidence>
<dbReference type="InterPro" id="IPR013083">
    <property type="entry name" value="Znf_RING/FYVE/PHD"/>
</dbReference>
<dbReference type="PANTHER" id="PTHR46539">
    <property type="entry name" value="E3 UBIQUITIN-PROTEIN LIGASE ATL42"/>
    <property type="match status" value="1"/>
</dbReference>
<dbReference type="Pfam" id="PF13639">
    <property type="entry name" value="zf-RING_2"/>
    <property type="match status" value="1"/>
</dbReference>